<dbReference type="InterPro" id="IPR027417">
    <property type="entry name" value="P-loop_NTPase"/>
</dbReference>
<keyword evidence="4" id="KW-1133">Transmembrane helix</keyword>
<gene>
    <name evidence="6" type="ORF">HMPREF9709_00582</name>
</gene>
<dbReference type="RefSeq" id="WP_005397821.1">
    <property type="nucleotide sequence ID" value="NZ_JH601088.1"/>
</dbReference>
<dbReference type="eggNOG" id="COG0249">
    <property type="taxonomic scope" value="Bacteria"/>
</dbReference>
<evidence type="ECO:0000256" key="3">
    <source>
        <dbReference type="ARBA" id="ARBA00023125"/>
    </source>
</evidence>
<feature type="transmembrane region" description="Helical" evidence="4">
    <location>
        <begin position="6"/>
        <end position="23"/>
    </location>
</feature>
<dbReference type="SMART" id="SM00534">
    <property type="entry name" value="MUTSac"/>
    <property type="match status" value="1"/>
</dbReference>
<dbReference type="GO" id="GO:0140664">
    <property type="term" value="F:ATP-dependent DNA damage sensor activity"/>
    <property type="evidence" value="ECO:0007669"/>
    <property type="project" value="InterPro"/>
</dbReference>
<name>H3NMM1_9FIRM</name>
<feature type="domain" description="DNA mismatch repair proteins mutS family" evidence="5">
    <location>
        <begin position="355"/>
        <end position="541"/>
    </location>
</feature>
<comment type="caution">
    <text evidence="6">The sequence shown here is derived from an EMBL/GenBank/DDBJ whole genome shotgun (WGS) entry which is preliminary data.</text>
</comment>
<dbReference type="Pfam" id="PF00488">
    <property type="entry name" value="MutS_V"/>
    <property type="match status" value="1"/>
</dbReference>
<organism evidence="6 7">
    <name type="scientific">Helcococcus kunzii ATCC 51366</name>
    <dbReference type="NCBI Taxonomy" id="883114"/>
    <lineage>
        <taxon>Bacteria</taxon>
        <taxon>Bacillati</taxon>
        <taxon>Bacillota</taxon>
        <taxon>Tissierellia</taxon>
        <taxon>Tissierellales</taxon>
        <taxon>Peptoniphilaceae</taxon>
        <taxon>Helcococcus</taxon>
    </lineage>
</organism>
<reference evidence="6 7" key="1">
    <citation type="submission" date="2012-01" db="EMBL/GenBank/DDBJ databases">
        <title>The Genome Sequence of Helcococcus kunzii ATCC 51366.</title>
        <authorList>
            <consortium name="The Broad Institute Genome Sequencing Platform"/>
            <person name="Earl A."/>
            <person name="Ward D."/>
            <person name="Feldgarden M."/>
            <person name="Gevers D."/>
            <person name="Huys G."/>
            <person name="Young S.K."/>
            <person name="Zeng Q."/>
            <person name="Gargeya S."/>
            <person name="Fitzgerald M."/>
            <person name="Haas B."/>
            <person name="Abouelleil A."/>
            <person name="Alvarado L."/>
            <person name="Arachchi H.M."/>
            <person name="Berlin A."/>
            <person name="Chapman S.B."/>
            <person name="Gearin G."/>
            <person name="Goldberg J."/>
            <person name="Griggs A."/>
            <person name="Gujja S."/>
            <person name="Hansen M."/>
            <person name="Heiman D."/>
            <person name="Howarth C."/>
            <person name="Larimer J."/>
            <person name="Lui A."/>
            <person name="MacDonald P.J.P."/>
            <person name="McCowen C."/>
            <person name="Montmayeur A."/>
            <person name="Murphy C."/>
            <person name="Neiman D."/>
            <person name="Pearson M."/>
            <person name="Priest M."/>
            <person name="Roberts A."/>
            <person name="Saif S."/>
            <person name="Shea T."/>
            <person name="Sisk P."/>
            <person name="Stolte C."/>
            <person name="Sykes S."/>
            <person name="Wortman J."/>
            <person name="Nusbaum C."/>
            <person name="Birren B."/>
        </authorList>
    </citation>
    <scope>NUCLEOTIDE SEQUENCE [LARGE SCALE GENOMIC DNA]</scope>
    <source>
        <strain evidence="6 7">ATCC 51366</strain>
    </source>
</reference>
<dbReference type="InterPro" id="IPR045076">
    <property type="entry name" value="MutS"/>
</dbReference>
<dbReference type="GO" id="GO:0005829">
    <property type="term" value="C:cytosol"/>
    <property type="evidence" value="ECO:0007669"/>
    <property type="project" value="TreeGrafter"/>
</dbReference>
<dbReference type="EMBL" id="AGEI01000016">
    <property type="protein sequence ID" value="EHR34840.1"/>
    <property type="molecule type" value="Genomic_DNA"/>
</dbReference>
<evidence type="ECO:0000256" key="2">
    <source>
        <dbReference type="ARBA" id="ARBA00022840"/>
    </source>
</evidence>
<dbReference type="GO" id="GO:0030983">
    <property type="term" value="F:mismatched DNA binding"/>
    <property type="evidence" value="ECO:0007669"/>
    <property type="project" value="InterPro"/>
</dbReference>
<dbReference type="GO" id="GO:0006298">
    <property type="term" value="P:mismatch repair"/>
    <property type="evidence" value="ECO:0007669"/>
    <property type="project" value="InterPro"/>
</dbReference>
<proteinExistence type="predicted"/>
<feature type="transmembrane region" description="Helical" evidence="4">
    <location>
        <begin position="160"/>
        <end position="181"/>
    </location>
</feature>
<dbReference type="STRING" id="883114.HMPREF9709_00582"/>
<dbReference type="PANTHER" id="PTHR11361">
    <property type="entry name" value="DNA MISMATCH REPAIR PROTEIN MUTS FAMILY MEMBER"/>
    <property type="match status" value="1"/>
</dbReference>
<evidence type="ECO:0000313" key="7">
    <source>
        <dbReference type="Proteomes" id="UP000004191"/>
    </source>
</evidence>
<dbReference type="PATRIC" id="fig|883114.3.peg.577"/>
<sequence>MEIAISIIAILSIIIGFNIFTKINKKKYIESKFGKKQNREFTKLEDEKYLKEAFNLISKYNNTEILIDDNTWNDLEMFKIFDLINNTQSSLGSEALYSILRQINISDDFEKHFTELMEDLSKDDKKRLKIQVILNSIGKSEANRALTYIFSDVNMEKNNLIKYILMGTLPIIGIILIAFKINPFGLMLLSSSVFYNFIFTYTQNNVNEGNYSKINYVLKMINASKKILKLDTPSKEILKNEINKIKTLTKISILGKTESGSDVELIANFINTVFMLPLISYEIAKKHIKNNKTAVVEIWKEVGNIESAISILSYKQLIGRENYIKPDFTQNHQINATNVKHPLLQNPVGNDVKADGIFLVSGSNASGKSTYVKSIAINAILSQTIFMALANSFSLKKGNILTSMAIKDDVEEGDSYFIAEIKSLKRLIEDLDNGNLSYYFIDEILKGTNMIERIASSASIIKYLSDNDAIAYIATHDIELTEMFNDEIQNIHFKEIIDENNQIVFDYKLHQGPSNTKNAIKLLDIMKFPRTIVTESNERVMYFLENRKWDVLSD</sequence>
<keyword evidence="1" id="KW-0547">Nucleotide-binding</keyword>
<keyword evidence="4" id="KW-0812">Transmembrane</keyword>
<dbReference type="PANTHER" id="PTHR11361:SF152">
    <property type="entry name" value="DNA MISMATCH REPAIR PROTEIN"/>
    <property type="match status" value="1"/>
</dbReference>
<accession>H3NMM1</accession>
<keyword evidence="3" id="KW-0238">DNA-binding</keyword>
<evidence type="ECO:0000259" key="5">
    <source>
        <dbReference type="SMART" id="SM00534"/>
    </source>
</evidence>
<dbReference type="Gene3D" id="3.40.50.300">
    <property type="entry name" value="P-loop containing nucleotide triphosphate hydrolases"/>
    <property type="match status" value="1"/>
</dbReference>
<keyword evidence="4" id="KW-0472">Membrane</keyword>
<dbReference type="AlphaFoldDB" id="H3NMM1"/>
<dbReference type="GeneID" id="96998589"/>
<dbReference type="Proteomes" id="UP000004191">
    <property type="component" value="Unassembled WGS sequence"/>
</dbReference>
<evidence type="ECO:0000256" key="1">
    <source>
        <dbReference type="ARBA" id="ARBA00022741"/>
    </source>
</evidence>
<evidence type="ECO:0000313" key="6">
    <source>
        <dbReference type="EMBL" id="EHR34840.1"/>
    </source>
</evidence>
<evidence type="ECO:0000256" key="4">
    <source>
        <dbReference type="SAM" id="Phobius"/>
    </source>
</evidence>
<keyword evidence="2" id="KW-0067">ATP-binding</keyword>
<dbReference type="SUPFAM" id="SSF52540">
    <property type="entry name" value="P-loop containing nucleoside triphosphate hydrolases"/>
    <property type="match status" value="1"/>
</dbReference>
<dbReference type="InterPro" id="IPR000432">
    <property type="entry name" value="DNA_mismatch_repair_MutS_C"/>
</dbReference>
<dbReference type="GO" id="GO:0005524">
    <property type="term" value="F:ATP binding"/>
    <property type="evidence" value="ECO:0007669"/>
    <property type="project" value="UniProtKB-KW"/>
</dbReference>
<dbReference type="HOGENOM" id="CLU_030717_1_0_9"/>
<protein>
    <recommendedName>
        <fullName evidence="5">DNA mismatch repair proteins mutS family domain-containing protein</fullName>
    </recommendedName>
</protein>
<keyword evidence="7" id="KW-1185">Reference proteome</keyword>